<name>A0A699ZJ46_HAELA</name>
<feature type="signal peptide" evidence="1">
    <location>
        <begin position="1"/>
        <end position="19"/>
    </location>
</feature>
<keyword evidence="1" id="KW-0732">Signal</keyword>
<comment type="caution">
    <text evidence="2">The sequence shown here is derived from an EMBL/GenBank/DDBJ whole genome shotgun (WGS) entry which is preliminary data.</text>
</comment>
<proteinExistence type="predicted"/>
<feature type="chain" id="PRO_5025685826" evidence="1">
    <location>
        <begin position="20"/>
        <end position="180"/>
    </location>
</feature>
<gene>
    <name evidence="2" type="ORF">HaLaN_15476</name>
</gene>
<organism evidence="2 3">
    <name type="scientific">Haematococcus lacustris</name>
    <name type="common">Green alga</name>
    <name type="synonym">Haematococcus pluvialis</name>
    <dbReference type="NCBI Taxonomy" id="44745"/>
    <lineage>
        <taxon>Eukaryota</taxon>
        <taxon>Viridiplantae</taxon>
        <taxon>Chlorophyta</taxon>
        <taxon>core chlorophytes</taxon>
        <taxon>Chlorophyceae</taxon>
        <taxon>CS clade</taxon>
        <taxon>Chlamydomonadales</taxon>
        <taxon>Haematococcaceae</taxon>
        <taxon>Haematococcus</taxon>
    </lineage>
</organism>
<dbReference type="Proteomes" id="UP000485058">
    <property type="component" value="Unassembled WGS sequence"/>
</dbReference>
<dbReference type="Gene3D" id="2.60.120.200">
    <property type="match status" value="1"/>
</dbReference>
<dbReference type="SUPFAM" id="SSF49899">
    <property type="entry name" value="Concanavalin A-like lectins/glucanases"/>
    <property type="match status" value="1"/>
</dbReference>
<evidence type="ECO:0000313" key="2">
    <source>
        <dbReference type="EMBL" id="GFH18638.1"/>
    </source>
</evidence>
<keyword evidence="3" id="KW-1185">Reference proteome</keyword>
<dbReference type="InterPro" id="IPR013320">
    <property type="entry name" value="ConA-like_dom_sf"/>
</dbReference>
<sequence length="180" mass="19866">MLAIQLALCVALASNVASASSMLYFHETFDDRWEERWVHSSSALYGGRAVVAAAPHWENNGLQLPAANQHYGIAAAVSEPIMLNQGLVLQYELPEAAELQAVLATSRLAPRQPLLHHVWPRQMWARQGQWVTSRWQVSCCPQLMTTGQPLAANAVLTQMCKDIAQWPLPELSGTNARGLQ</sequence>
<evidence type="ECO:0000256" key="1">
    <source>
        <dbReference type="SAM" id="SignalP"/>
    </source>
</evidence>
<dbReference type="EMBL" id="BLLF01001332">
    <property type="protein sequence ID" value="GFH18638.1"/>
    <property type="molecule type" value="Genomic_DNA"/>
</dbReference>
<evidence type="ECO:0000313" key="3">
    <source>
        <dbReference type="Proteomes" id="UP000485058"/>
    </source>
</evidence>
<dbReference type="AlphaFoldDB" id="A0A699ZJ46"/>
<reference evidence="2 3" key="1">
    <citation type="submission" date="2020-02" db="EMBL/GenBank/DDBJ databases">
        <title>Draft genome sequence of Haematococcus lacustris strain NIES-144.</title>
        <authorList>
            <person name="Morimoto D."/>
            <person name="Nakagawa S."/>
            <person name="Yoshida T."/>
            <person name="Sawayama S."/>
        </authorList>
    </citation>
    <scope>NUCLEOTIDE SEQUENCE [LARGE SCALE GENOMIC DNA]</scope>
    <source>
        <strain evidence="2 3">NIES-144</strain>
    </source>
</reference>
<accession>A0A699ZJ46</accession>
<protein>
    <submittedName>
        <fullName evidence="2">Uncharacterized protein</fullName>
    </submittedName>
</protein>